<dbReference type="AlphaFoldDB" id="A0A1W0E7T4"/>
<reference evidence="2 3" key="1">
    <citation type="journal article" date="2017" name="Environ. Microbiol.">
        <title>Decay of the glycolytic pathway and adaptation to intranuclear parasitism within Enterocytozoonidae microsporidia.</title>
        <authorList>
            <person name="Wiredu Boakye D."/>
            <person name="Jaroenlak P."/>
            <person name="Prachumwat A."/>
            <person name="Williams T.A."/>
            <person name="Bateman K.S."/>
            <person name="Itsathitphaisarn O."/>
            <person name="Sritunyalucksana K."/>
            <person name="Paszkiewicz K.H."/>
            <person name="Moore K.A."/>
            <person name="Stentiford G.D."/>
            <person name="Williams B.A."/>
        </authorList>
    </citation>
    <scope>NUCLEOTIDE SEQUENCE [LARGE SCALE GENOMIC DNA]</scope>
    <source>
        <strain evidence="2 3">TH1</strain>
    </source>
</reference>
<feature type="domain" description="Transposase Tc1-like" evidence="1">
    <location>
        <begin position="67"/>
        <end position="138"/>
    </location>
</feature>
<dbReference type="GO" id="GO:0015074">
    <property type="term" value="P:DNA integration"/>
    <property type="evidence" value="ECO:0007669"/>
    <property type="project" value="InterPro"/>
</dbReference>
<dbReference type="GO" id="GO:0006313">
    <property type="term" value="P:DNA transposition"/>
    <property type="evidence" value="ECO:0007669"/>
    <property type="project" value="InterPro"/>
</dbReference>
<dbReference type="InterPro" id="IPR036388">
    <property type="entry name" value="WH-like_DNA-bd_sf"/>
</dbReference>
<evidence type="ECO:0000259" key="1">
    <source>
        <dbReference type="Pfam" id="PF01498"/>
    </source>
</evidence>
<dbReference type="GO" id="GO:0003677">
    <property type="term" value="F:DNA binding"/>
    <property type="evidence" value="ECO:0007669"/>
    <property type="project" value="InterPro"/>
</dbReference>
<dbReference type="EMBL" id="MNPJ01000013">
    <property type="protein sequence ID" value="OQS55219.1"/>
    <property type="molecule type" value="Genomic_DNA"/>
</dbReference>
<dbReference type="Proteomes" id="UP000192758">
    <property type="component" value="Unassembled WGS sequence"/>
</dbReference>
<dbReference type="InterPro" id="IPR009057">
    <property type="entry name" value="Homeodomain-like_sf"/>
</dbReference>
<keyword evidence="3" id="KW-1185">Reference proteome</keyword>
<accession>A0A1W0E7T4</accession>
<gene>
    <name evidence="2" type="ORF">EHP00_1583</name>
</gene>
<evidence type="ECO:0000313" key="3">
    <source>
        <dbReference type="Proteomes" id="UP000192758"/>
    </source>
</evidence>
<evidence type="ECO:0000313" key="2">
    <source>
        <dbReference type="EMBL" id="OQS55219.1"/>
    </source>
</evidence>
<proteinExistence type="predicted"/>
<protein>
    <recommendedName>
        <fullName evidence="1">Transposase Tc1-like domain-containing protein</fullName>
    </recommendedName>
</protein>
<dbReference type="STRING" id="646526.A0A1W0E7T4"/>
<organism evidence="2 3">
    <name type="scientific">Ecytonucleospora hepatopenaei</name>
    <dbReference type="NCBI Taxonomy" id="646526"/>
    <lineage>
        <taxon>Eukaryota</taxon>
        <taxon>Fungi</taxon>
        <taxon>Fungi incertae sedis</taxon>
        <taxon>Microsporidia</taxon>
        <taxon>Enterocytozoonidae</taxon>
        <taxon>Ecytonucleospora</taxon>
    </lineage>
</organism>
<dbReference type="InterPro" id="IPR002492">
    <property type="entry name" value="Transposase_Tc1-like"/>
</dbReference>
<dbReference type="Gene3D" id="1.10.10.10">
    <property type="entry name" value="Winged helix-like DNA-binding domain superfamily/Winged helix DNA-binding domain"/>
    <property type="match status" value="1"/>
</dbReference>
<dbReference type="Pfam" id="PF13384">
    <property type="entry name" value="HTH_23"/>
    <property type="match status" value="1"/>
</dbReference>
<dbReference type="OrthoDB" id="3034156at2759"/>
<name>A0A1W0E7T4_9MICR</name>
<dbReference type="SUPFAM" id="SSF46689">
    <property type="entry name" value="Homeodomain-like"/>
    <property type="match status" value="1"/>
</dbReference>
<dbReference type="VEuPathDB" id="MicrosporidiaDB:EHP00_1583"/>
<comment type="caution">
    <text evidence="2">The sequence shown here is derived from an EMBL/GenBank/DDBJ whole genome shotgun (WGS) entry which is preliminary data.</text>
</comment>
<dbReference type="Pfam" id="PF01498">
    <property type="entry name" value="HTH_Tnp_Tc3_2"/>
    <property type="match status" value="1"/>
</dbReference>
<sequence>MSKHISELLKGKIIAYKELNMSCREIAKKTGVSKSSVQRILDRYQETGQTGRKTGTGTSSTVPKAQKDQIIKLLKSKEKFNNKRLTSKVNDEFQKKISRSTVINYQYEIELGMYISCEKPYLRPENVKKRFEMAKTWMFAPDKDWEWVLWSDE</sequence>